<evidence type="ECO:0008006" key="4">
    <source>
        <dbReference type="Google" id="ProtNLM"/>
    </source>
</evidence>
<feature type="transmembrane region" description="Helical" evidence="1">
    <location>
        <begin position="111"/>
        <end position="134"/>
    </location>
</feature>
<dbReference type="AlphaFoldDB" id="A0ABD2YX07"/>
<dbReference type="Proteomes" id="UP001630127">
    <property type="component" value="Unassembled WGS sequence"/>
</dbReference>
<proteinExistence type="predicted"/>
<reference evidence="2 3" key="1">
    <citation type="submission" date="2024-11" db="EMBL/GenBank/DDBJ databases">
        <title>A near-complete genome assembly of Cinchona calisaya.</title>
        <authorList>
            <person name="Lian D.C."/>
            <person name="Zhao X.W."/>
            <person name="Wei L."/>
        </authorList>
    </citation>
    <scope>NUCLEOTIDE SEQUENCE [LARGE SCALE GENOMIC DNA]</scope>
    <source>
        <tissue evidence="2">Nenye</tissue>
    </source>
</reference>
<keyword evidence="3" id="KW-1185">Reference proteome</keyword>
<evidence type="ECO:0000313" key="2">
    <source>
        <dbReference type="EMBL" id="KAL3510550.1"/>
    </source>
</evidence>
<dbReference type="PANTHER" id="PTHR36340:SF1">
    <property type="entry name" value="NAD(P)H DEHYDROGENASE SUBUNIT CRR3, CHLOROPLASTIC-RELATED"/>
    <property type="match status" value="1"/>
</dbReference>
<accession>A0ABD2YX07</accession>
<evidence type="ECO:0000313" key="3">
    <source>
        <dbReference type="Proteomes" id="UP001630127"/>
    </source>
</evidence>
<evidence type="ECO:0000256" key="1">
    <source>
        <dbReference type="SAM" id="Phobius"/>
    </source>
</evidence>
<keyword evidence="1" id="KW-0812">Transmembrane</keyword>
<gene>
    <name evidence="2" type="ORF">ACH5RR_029951</name>
</gene>
<comment type="caution">
    <text evidence="2">The sequence shown here is derived from an EMBL/GenBank/DDBJ whole genome shotgun (WGS) entry which is preliminary data.</text>
</comment>
<name>A0ABD2YX07_9GENT</name>
<keyword evidence="1" id="KW-0472">Membrane</keyword>
<protein>
    <recommendedName>
        <fullName evidence="4">NAD(P)H dehydrogenase subunit CRR3, chloroplastic</fullName>
    </recommendedName>
</protein>
<dbReference type="PANTHER" id="PTHR36340">
    <property type="entry name" value="NAD(P)H DEHYDROGENASE SUBUNIT CRR3, CHLOROPLASTIC-RELATED"/>
    <property type="match status" value="1"/>
</dbReference>
<organism evidence="2 3">
    <name type="scientific">Cinchona calisaya</name>
    <dbReference type="NCBI Taxonomy" id="153742"/>
    <lineage>
        <taxon>Eukaryota</taxon>
        <taxon>Viridiplantae</taxon>
        <taxon>Streptophyta</taxon>
        <taxon>Embryophyta</taxon>
        <taxon>Tracheophyta</taxon>
        <taxon>Spermatophyta</taxon>
        <taxon>Magnoliopsida</taxon>
        <taxon>eudicotyledons</taxon>
        <taxon>Gunneridae</taxon>
        <taxon>Pentapetalae</taxon>
        <taxon>asterids</taxon>
        <taxon>lamiids</taxon>
        <taxon>Gentianales</taxon>
        <taxon>Rubiaceae</taxon>
        <taxon>Cinchonoideae</taxon>
        <taxon>Cinchoneae</taxon>
        <taxon>Cinchona</taxon>
    </lineage>
</organism>
<keyword evidence="1" id="KW-1133">Transmembrane helix</keyword>
<dbReference type="EMBL" id="JBJUIK010000012">
    <property type="protein sequence ID" value="KAL3510550.1"/>
    <property type="molecule type" value="Genomic_DNA"/>
</dbReference>
<sequence>MLTLNCLSINKLNILASALPNNTSSPSKSILKDKRKQKQPSILEIERAIGAGIFRDKVPIRQLPFTDPEEKKSVFDTILSTEGPVEKQLRETGEWITDKTEGTFRSSGKTILTFAFQWMLPLWIFAFVVASGIIKLPFDSPLLDDLIM</sequence>
<dbReference type="InterPro" id="IPR038931">
    <property type="entry name" value="CRR3"/>
</dbReference>